<protein>
    <recommendedName>
        <fullName evidence="1">Light-independent protochlorophyllide reductase subunit B-like C-terminal domain-containing protein</fullName>
    </recommendedName>
</protein>
<feature type="domain" description="Light-independent protochlorophyllide reductase subunit B-like C-terminal" evidence="1">
    <location>
        <begin position="109"/>
        <end position="153"/>
    </location>
</feature>
<reference evidence="3" key="1">
    <citation type="submission" date="2018-04" db="EMBL/GenBank/DDBJ databases">
        <authorList>
            <person name="Lucker S."/>
            <person name="Sakoula D."/>
        </authorList>
    </citation>
    <scope>NUCLEOTIDE SEQUENCE [LARGE SCALE GENOMIC DNA]</scope>
</reference>
<dbReference type="GO" id="GO:0016491">
    <property type="term" value="F:oxidoreductase activity"/>
    <property type="evidence" value="ECO:0007669"/>
    <property type="project" value="InterPro"/>
</dbReference>
<name>A0A330LFG5_9BACT</name>
<dbReference type="EMBL" id="OUNR01000017">
    <property type="protein sequence ID" value="SPP65768.1"/>
    <property type="molecule type" value="Genomic_DNA"/>
</dbReference>
<dbReference type="InParanoid" id="A0A330LFG5"/>
<sequence length="164" mass="18747">MLTCGCGRWMHTEGIEERAYDDGALQWFIRSECRGCGLKVGVDVPAGQMHGLVDRLTWTDDALHRLERMPPYLAPLFRGEVEQDLRTRGERVVTYDVLLRPRTGERIEWDAEAERRLDRVPAPVRAMAKVELERTAADRGQTRITVALMEELKAKYFGMAAQKS</sequence>
<keyword evidence="3" id="KW-1185">Reference proteome</keyword>
<dbReference type="Pfam" id="PF08369">
    <property type="entry name" value="PCP_red"/>
    <property type="match status" value="1"/>
</dbReference>
<dbReference type="GO" id="GO:0015979">
    <property type="term" value="P:photosynthesis"/>
    <property type="evidence" value="ECO:0007669"/>
    <property type="project" value="InterPro"/>
</dbReference>
<evidence type="ECO:0000313" key="3">
    <source>
        <dbReference type="Proteomes" id="UP000248168"/>
    </source>
</evidence>
<accession>A0A330LFG5</accession>
<dbReference type="GO" id="GO:0015995">
    <property type="term" value="P:chlorophyll biosynthetic process"/>
    <property type="evidence" value="ECO:0007669"/>
    <property type="project" value="InterPro"/>
</dbReference>
<organism evidence="2 3">
    <name type="scientific">Nitrospira lenta</name>
    <dbReference type="NCBI Taxonomy" id="1436998"/>
    <lineage>
        <taxon>Bacteria</taxon>
        <taxon>Pseudomonadati</taxon>
        <taxon>Nitrospirota</taxon>
        <taxon>Nitrospiria</taxon>
        <taxon>Nitrospirales</taxon>
        <taxon>Nitrospiraceae</taxon>
        <taxon>Nitrospira</taxon>
    </lineage>
</organism>
<dbReference type="InterPro" id="IPR042298">
    <property type="entry name" value="P-CP_red_C"/>
</dbReference>
<evidence type="ECO:0000259" key="1">
    <source>
        <dbReference type="Pfam" id="PF08369"/>
    </source>
</evidence>
<dbReference type="RefSeq" id="WP_219999447.1">
    <property type="nucleotide sequence ID" value="NZ_OUNR01000017.1"/>
</dbReference>
<dbReference type="Proteomes" id="UP000248168">
    <property type="component" value="Unassembled WGS sequence"/>
</dbReference>
<dbReference type="InterPro" id="IPR013580">
    <property type="entry name" value="LI-POR_suB-like_C"/>
</dbReference>
<evidence type="ECO:0000313" key="2">
    <source>
        <dbReference type="EMBL" id="SPP65768.1"/>
    </source>
</evidence>
<dbReference type="Gene3D" id="1.10.8.550">
    <property type="entry name" value="Proto-chlorophyllide reductase 57 kD subunit B"/>
    <property type="match status" value="2"/>
</dbReference>
<dbReference type="AlphaFoldDB" id="A0A330LFG5"/>
<proteinExistence type="predicted"/>
<gene>
    <name evidence="2" type="ORF">NITLEN_40241</name>
</gene>